<dbReference type="Gene3D" id="1.10.287.1120">
    <property type="entry name" value="Bipartite methylase S protein"/>
    <property type="match status" value="1"/>
</dbReference>
<dbReference type="SUPFAM" id="SSF116734">
    <property type="entry name" value="DNA methylase specificity domain"/>
    <property type="match status" value="1"/>
</dbReference>
<dbReference type="AlphaFoldDB" id="A0A414Q961"/>
<keyword evidence="1" id="KW-0255">Endonuclease</keyword>
<protein>
    <submittedName>
        <fullName evidence="1">Restriction endonuclease subunit S</fullName>
    </submittedName>
</protein>
<dbReference type="Proteomes" id="UP000284579">
    <property type="component" value="Unassembled WGS sequence"/>
</dbReference>
<keyword evidence="1" id="KW-0540">Nuclease</keyword>
<reference evidence="1 2" key="1">
    <citation type="submission" date="2018-08" db="EMBL/GenBank/DDBJ databases">
        <title>A genome reference for cultivated species of the human gut microbiota.</title>
        <authorList>
            <person name="Zou Y."/>
            <person name="Xue W."/>
            <person name="Luo G."/>
        </authorList>
    </citation>
    <scope>NUCLEOTIDE SEQUENCE [LARGE SCALE GENOMIC DNA]</scope>
    <source>
        <strain evidence="1 2">AM23-3</strain>
    </source>
</reference>
<organism evidence="1 2">
    <name type="scientific">Coprococcus comes</name>
    <dbReference type="NCBI Taxonomy" id="410072"/>
    <lineage>
        <taxon>Bacteria</taxon>
        <taxon>Bacillati</taxon>
        <taxon>Bacillota</taxon>
        <taxon>Clostridia</taxon>
        <taxon>Lachnospirales</taxon>
        <taxon>Lachnospiraceae</taxon>
        <taxon>Coprococcus</taxon>
    </lineage>
</organism>
<dbReference type="GO" id="GO:0004519">
    <property type="term" value="F:endonuclease activity"/>
    <property type="evidence" value="ECO:0007669"/>
    <property type="project" value="UniProtKB-KW"/>
</dbReference>
<sequence>RQISDYFRRLDTIITLHQRKCNELKEIKKYMLQNMFV</sequence>
<name>A0A414Q961_9FIRM</name>
<feature type="non-terminal residue" evidence="1">
    <location>
        <position position="1"/>
    </location>
</feature>
<evidence type="ECO:0000313" key="1">
    <source>
        <dbReference type="EMBL" id="RHF77311.1"/>
    </source>
</evidence>
<comment type="caution">
    <text evidence="1">The sequence shown here is derived from an EMBL/GenBank/DDBJ whole genome shotgun (WGS) entry which is preliminary data.</text>
</comment>
<dbReference type="EMBL" id="QRHO01000093">
    <property type="protein sequence ID" value="RHF77311.1"/>
    <property type="molecule type" value="Genomic_DNA"/>
</dbReference>
<evidence type="ECO:0000313" key="2">
    <source>
        <dbReference type="Proteomes" id="UP000284579"/>
    </source>
</evidence>
<accession>A0A414Q961</accession>
<gene>
    <name evidence="1" type="ORF">DW656_18020</name>
</gene>
<keyword evidence="1" id="KW-0378">Hydrolase</keyword>
<proteinExistence type="predicted"/>